<feature type="compositionally biased region" description="Low complexity" evidence="1">
    <location>
        <begin position="11"/>
        <end position="38"/>
    </location>
</feature>
<feature type="compositionally biased region" description="Pro residues" evidence="1">
    <location>
        <begin position="82"/>
        <end position="119"/>
    </location>
</feature>
<dbReference type="STRING" id="1428644.BIV57_03325"/>
<evidence type="ECO:0000256" key="2">
    <source>
        <dbReference type="SAM" id="Phobius"/>
    </source>
</evidence>
<evidence type="ECO:0000313" key="3">
    <source>
        <dbReference type="EMBL" id="OIV38911.1"/>
    </source>
</evidence>
<dbReference type="Gene3D" id="2.130.10.10">
    <property type="entry name" value="YVTN repeat-like/Quinoprotein amine dehydrogenase"/>
    <property type="match status" value="1"/>
</dbReference>
<organism evidence="3 4">
    <name type="scientific">Mangrovactinospora gilvigrisea</name>
    <dbReference type="NCBI Taxonomy" id="1428644"/>
    <lineage>
        <taxon>Bacteria</taxon>
        <taxon>Bacillati</taxon>
        <taxon>Actinomycetota</taxon>
        <taxon>Actinomycetes</taxon>
        <taxon>Kitasatosporales</taxon>
        <taxon>Streptomycetaceae</taxon>
        <taxon>Mangrovactinospora</taxon>
    </lineage>
</organism>
<dbReference type="InterPro" id="IPR015943">
    <property type="entry name" value="WD40/YVTN_repeat-like_dom_sf"/>
</dbReference>
<dbReference type="EMBL" id="MLCF01000010">
    <property type="protein sequence ID" value="OIV38911.1"/>
    <property type="molecule type" value="Genomic_DNA"/>
</dbReference>
<sequence>MADGTNDAQDPRAAGPQQPGQPAAPGYGQTPQQPSPGYGYPPAPPSAPAPGAPAGAPGYGYPPSPQTPPPGQNPYAGSNPYGPAPGQPQPGQVPPQPGQVPPPPPAHTPQPGQVPPQATPMPQQQPGNPYAAYGPNGPQPPNAWAPGPSAPGNPPGGNRNGKIIGGIVGGVVALALIIGGAVFFLGGSGGGGGGSKKQAHGTTQTDASGTDISANYKALFRVPSLSQGSGNLDEAIVGTMVGKNFVLRADKKGAIAYALKSSNPKGQQLFTVKPPQAGMIPCAVSPTTNSANQGAILFQIPKGSCSNLVVFDGNKSGAQIQAGSTAPGSTSDDIGSGSATVSISDTHVVAVRSGGAVAVNIKTGAKDWTYSGGSQYCNTYGSAQGDTVVTWSSCSGASDDNFHVRLFDLTSSKPNHMLWEYTVPGGFKSNLRLISISPVTLLITKDFDDKGQFTTFDSHGNPYPTIKAADGNGAGPINGIYGPANNTDNQQLFFNGTTMYTVVSPDKSDNTNNFVVAYDLTTGKPKWQSDPRKSNQAKVFGQDGKGLLAIDTTDYNVPPKLVRFSFNGGTMTSGGSLPGDDEIAHDLQTCGNVRMIGDTIYAFPDYNAYNSRLAVYAPK</sequence>
<name>A0A1J7BJP9_9ACTN</name>
<keyword evidence="2" id="KW-1133">Transmembrane helix</keyword>
<dbReference type="SUPFAM" id="SSF82171">
    <property type="entry name" value="DPP6 N-terminal domain-like"/>
    <property type="match status" value="1"/>
</dbReference>
<reference evidence="3 4" key="1">
    <citation type="submission" date="2016-10" db="EMBL/GenBank/DDBJ databases">
        <title>Genome sequence of Streptomyces gilvigriseus MUSC 26.</title>
        <authorList>
            <person name="Lee L.-H."/>
            <person name="Ser H.-L."/>
        </authorList>
    </citation>
    <scope>NUCLEOTIDE SEQUENCE [LARGE SCALE GENOMIC DNA]</scope>
    <source>
        <strain evidence="3 4">MUSC 26</strain>
    </source>
</reference>
<accession>A0A1J7BJP9</accession>
<evidence type="ECO:0000313" key="4">
    <source>
        <dbReference type="Proteomes" id="UP000243342"/>
    </source>
</evidence>
<dbReference type="Proteomes" id="UP000243342">
    <property type="component" value="Unassembled WGS sequence"/>
</dbReference>
<dbReference type="RefSeq" id="WP_071655121.1">
    <property type="nucleotide sequence ID" value="NZ_MLCF01000010.1"/>
</dbReference>
<feature type="compositionally biased region" description="Pro residues" evidence="1">
    <location>
        <begin position="137"/>
        <end position="154"/>
    </location>
</feature>
<feature type="compositionally biased region" description="Pro residues" evidence="1">
    <location>
        <begin position="39"/>
        <end position="51"/>
    </location>
</feature>
<keyword evidence="2" id="KW-0472">Membrane</keyword>
<feature type="compositionally biased region" description="Pro residues" evidence="1">
    <location>
        <begin position="60"/>
        <end position="72"/>
    </location>
</feature>
<dbReference type="OrthoDB" id="3863385at2"/>
<keyword evidence="2" id="KW-0812">Transmembrane</keyword>
<evidence type="ECO:0000256" key="1">
    <source>
        <dbReference type="SAM" id="MobiDB-lite"/>
    </source>
</evidence>
<feature type="region of interest" description="Disordered" evidence="1">
    <location>
        <begin position="1"/>
        <end position="157"/>
    </location>
</feature>
<comment type="caution">
    <text evidence="3">The sequence shown here is derived from an EMBL/GenBank/DDBJ whole genome shotgun (WGS) entry which is preliminary data.</text>
</comment>
<feature type="transmembrane region" description="Helical" evidence="2">
    <location>
        <begin position="163"/>
        <end position="187"/>
    </location>
</feature>
<keyword evidence="4" id="KW-1185">Reference proteome</keyword>
<protein>
    <submittedName>
        <fullName evidence="3">Uncharacterized protein</fullName>
    </submittedName>
</protein>
<proteinExistence type="predicted"/>
<dbReference type="AlphaFoldDB" id="A0A1J7BJP9"/>
<gene>
    <name evidence="3" type="ORF">BIV57_03325</name>
</gene>